<evidence type="ECO:0000313" key="2">
    <source>
        <dbReference type="Proteomes" id="UP000604083"/>
    </source>
</evidence>
<evidence type="ECO:0008006" key="3">
    <source>
        <dbReference type="Google" id="ProtNLM"/>
    </source>
</evidence>
<dbReference type="EMBL" id="JAENIO010000053">
    <property type="protein sequence ID" value="MBK1835430.1"/>
    <property type="molecule type" value="Genomic_DNA"/>
</dbReference>
<proteinExistence type="predicted"/>
<gene>
    <name evidence="1" type="ORF">JIN78_15275</name>
</gene>
<comment type="caution">
    <text evidence="1">The sequence shown here is derived from an EMBL/GenBank/DDBJ whole genome shotgun (WGS) entry which is preliminary data.</text>
</comment>
<dbReference type="AlphaFoldDB" id="A0A934VNV3"/>
<sequence>MHASAFQEAIATICQRDSRFDPDAYYFLKEALDFTVKRSKEGDENANRHVTGPELLVGFRDFALDQFGPMAATLLREWGVRRCQHVGDMVFNLINEQVFGKQDSDSPEDFSDLFTFEEAFVLPFLPAEDARRPAA</sequence>
<dbReference type="RefSeq" id="WP_200392865.1">
    <property type="nucleotide sequence ID" value="NZ_JAENIO010000053.1"/>
</dbReference>
<dbReference type="PROSITE" id="PS00018">
    <property type="entry name" value="EF_HAND_1"/>
    <property type="match status" value="1"/>
</dbReference>
<dbReference type="InterPro" id="IPR026406">
    <property type="entry name" value="Ver/Plancto_CHP"/>
</dbReference>
<dbReference type="NCBIfam" id="TIGR04138">
    <property type="entry name" value="Plancto_Ver_chp"/>
    <property type="match status" value="1"/>
</dbReference>
<accession>A0A934VNV3</accession>
<reference evidence="1" key="1">
    <citation type="submission" date="2021-01" db="EMBL/GenBank/DDBJ databases">
        <title>Modified the classification status of verrucomicrobia.</title>
        <authorList>
            <person name="Feng X."/>
        </authorList>
    </citation>
    <scope>NUCLEOTIDE SEQUENCE</scope>
    <source>
        <strain evidence="1">KCTC 12986</strain>
    </source>
</reference>
<organism evidence="1 2">
    <name type="scientific">Roseibacillus ishigakijimensis</name>
    <dbReference type="NCBI Taxonomy" id="454146"/>
    <lineage>
        <taxon>Bacteria</taxon>
        <taxon>Pseudomonadati</taxon>
        <taxon>Verrucomicrobiota</taxon>
        <taxon>Verrucomicrobiia</taxon>
        <taxon>Verrucomicrobiales</taxon>
        <taxon>Verrucomicrobiaceae</taxon>
        <taxon>Roseibacillus</taxon>
    </lineage>
</organism>
<keyword evidence="2" id="KW-1185">Reference proteome</keyword>
<evidence type="ECO:0000313" key="1">
    <source>
        <dbReference type="EMBL" id="MBK1835430.1"/>
    </source>
</evidence>
<protein>
    <recommendedName>
        <fullName evidence="3">Verruc_Plancto-restricted protein</fullName>
    </recommendedName>
</protein>
<dbReference type="InterPro" id="IPR018247">
    <property type="entry name" value="EF_Hand_1_Ca_BS"/>
</dbReference>
<name>A0A934VNV3_9BACT</name>
<dbReference type="Proteomes" id="UP000604083">
    <property type="component" value="Unassembled WGS sequence"/>
</dbReference>